<name>F0R9D6_PHOSB</name>
<accession>F0R9D6</accession>
<evidence type="ECO:0000313" key="3">
    <source>
        <dbReference type="Proteomes" id="UP000007486"/>
    </source>
</evidence>
<dbReference type="Pfam" id="PF24738">
    <property type="entry name" value="DUF7689"/>
    <property type="match status" value="1"/>
</dbReference>
<dbReference type="RefSeq" id="WP_013619584.1">
    <property type="nucleotide sequence ID" value="NC_015166.1"/>
</dbReference>
<reference evidence="2 3" key="2">
    <citation type="submission" date="2011-02" db="EMBL/GenBank/DDBJ databases">
        <title>The complete sequence of plasmid3 of Bacteroides salanitronis DSM 18170.</title>
        <authorList>
            <consortium name="US DOE Joint Genome Institute (JGI-PGF)"/>
            <person name="Lucas S."/>
            <person name="Copeland A."/>
            <person name="Lapidus A."/>
            <person name="Goodwin L."/>
            <person name="Pitluck S."/>
            <person name="Kyrpides N."/>
            <person name="Mavromatis K."/>
            <person name="Ivanova N."/>
            <person name="Mikhailova N."/>
            <person name="Teshima H."/>
            <person name="Misra M."/>
            <person name="Detter J.C."/>
            <person name="Han C."/>
            <person name="Larimer F."/>
            <person name="Land M."/>
            <person name="Hauser L."/>
            <person name="Markowitz V."/>
            <person name="Cheng J.-F."/>
            <person name="Hugenholtz P."/>
            <person name="Woyke T."/>
            <person name="Wu D."/>
            <person name="Gronow S."/>
            <person name="Wellnitz S."/>
            <person name="Brambilla E."/>
            <person name="Klenk H.-P."/>
            <person name="Eisen J.A."/>
        </authorList>
    </citation>
    <scope>NUCLEOTIDE SEQUENCE [LARGE SCALE GENOMIC DNA]</scope>
    <source>
        <strain evidence="2 3">DSM 18170</strain>
        <plasmid evidence="2 3">pBACSA03</plasmid>
    </source>
</reference>
<evidence type="ECO:0000259" key="1">
    <source>
        <dbReference type="Pfam" id="PF24738"/>
    </source>
</evidence>
<evidence type="ECO:0000313" key="2">
    <source>
        <dbReference type="EMBL" id="ADY38257.1"/>
    </source>
</evidence>
<keyword evidence="2" id="KW-0614">Plasmid</keyword>
<dbReference type="AlphaFoldDB" id="F0R9D6"/>
<dbReference type="KEGG" id="bsa:Bacsa_3737"/>
<organism evidence="2 3">
    <name type="scientific">Phocaeicola salanitronis (strain DSM 18170 / JCM 13657 / CCUG 60908 / BL78)</name>
    <name type="common">Bacteroides salanitronis</name>
    <dbReference type="NCBI Taxonomy" id="667015"/>
    <lineage>
        <taxon>Bacteria</taxon>
        <taxon>Pseudomonadati</taxon>
        <taxon>Bacteroidota</taxon>
        <taxon>Bacteroidia</taxon>
        <taxon>Bacteroidales</taxon>
        <taxon>Bacteroidaceae</taxon>
        <taxon>Phocaeicola</taxon>
    </lineage>
</organism>
<dbReference type="PROSITE" id="PS51257">
    <property type="entry name" value="PROKAR_LIPOPROTEIN"/>
    <property type="match status" value="1"/>
</dbReference>
<dbReference type="EMBL" id="CP002533">
    <property type="protein sequence ID" value="ADY38257.1"/>
    <property type="molecule type" value="Genomic_DNA"/>
</dbReference>
<proteinExistence type="predicted"/>
<feature type="domain" description="DUF7689" evidence="1">
    <location>
        <begin position="69"/>
        <end position="180"/>
    </location>
</feature>
<dbReference type="InterPro" id="IPR056106">
    <property type="entry name" value="DUF7689"/>
</dbReference>
<dbReference type="HOGENOM" id="CLU_833303_0_0_10"/>
<gene>
    <name evidence="2" type="ordered locus">Bacsa_3737</name>
</gene>
<protein>
    <recommendedName>
        <fullName evidence="1">DUF7689 domain-containing protein</fullName>
    </recommendedName>
</protein>
<keyword evidence="3" id="KW-1185">Reference proteome</keyword>
<reference evidence="3" key="1">
    <citation type="journal article" date="2011" name="Stand. Genomic Sci.">
        <title>Complete genome sequence of Bacteroides salanitronis type strain (BL78).</title>
        <authorList>
            <person name="Gronow S."/>
            <person name="Held B."/>
            <person name="Lucas S."/>
            <person name="Lapidus A."/>
            <person name="Del Rio T.G."/>
            <person name="Nolan M."/>
            <person name="Tice H."/>
            <person name="Deshpande S."/>
            <person name="Cheng J.F."/>
            <person name="Pitluck S."/>
            <person name="Liolios K."/>
            <person name="Pagani I."/>
            <person name="Ivanova N."/>
            <person name="Mavromatis K."/>
            <person name="Pati A."/>
            <person name="Tapia R."/>
            <person name="Han C."/>
            <person name="Goodwin L."/>
            <person name="Chen A."/>
            <person name="Palaniappan K."/>
            <person name="Land M."/>
            <person name="Hauser L."/>
            <person name="Chang Y.J."/>
            <person name="Jeffries C.D."/>
            <person name="Brambilla E.M."/>
            <person name="Rohde M."/>
            <person name="Goker M."/>
            <person name="Detter J.C."/>
            <person name="Woyke T."/>
            <person name="Bristow J."/>
            <person name="Markowitz V."/>
            <person name="Hugenholtz P."/>
            <person name="Kyrpides N.C."/>
            <person name="Klenk H.P."/>
            <person name="Eisen J.A."/>
        </authorList>
    </citation>
    <scope>NUCLEOTIDE SEQUENCE [LARGE SCALE GENOMIC DNA]</scope>
    <source>
        <strain evidence="3">DSM 18170</strain>
    </source>
</reference>
<geneLocation type="plasmid" evidence="2 3">
    <name>pBACSA03</name>
</geneLocation>
<dbReference type="OrthoDB" id="5683213at2"/>
<sequence>MKKLFYSLMLCSFFVACSNEDDIVMQDDQSFSNEEVLTRSASMRRSLTPQEADMLKKAFPNLKTDNVTVTGEATYTYNCIAYSMGITSKWINPEELYNDFINQYKNAKSLYGASSNYEQTSTQGSGADVDGWGLNTYKMTHGSVIYSGNTWESKLGPNIRITHGRTELNGSEYGSILVSFVKQNSKISDLKEVAEEVSKEDIVLSDLEKNKVLERSKKVDSEIVSKFESLIAAWKNEINTNPKTMFSSSTLDYKQLPQFKSLQEMGSVIIPLIMEKLLDEENFFMLPLYDTLQLDSNLKIVYNKNDRKCLEGEQNRARRTVRMWVNSL</sequence>
<dbReference type="Proteomes" id="UP000007486">
    <property type="component" value="Plasmid pBACSA03"/>
</dbReference>